<feature type="transmembrane region" description="Helical" evidence="14">
    <location>
        <begin position="151"/>
        <end position="170"/>
    </location>
</feature>
<evidence type="ECO:0000256" key="11">
    <source>
        <dbReference type="ARBA" id="ARBA00022989"/>
    </source>
</evidence>
<dbReference type="OMA" id="CFETGMR"/>
<dbReference type="PROSITE" id="PS50893">
    <property type="entry name" value="ABC_TRANSPORTER_2"/>
    <property type="match status" value="2"/>
</dbReference>
<evidence type="ECO:0000256" key="3">
    <source>
        <dbReference type="ARBA" id="ARBA00022448"/>
    </source>
</evidence>
<dbReference type="OrthoDB" id="6500128at2759"/>
<reference evidence="17" key="1">
    <citation type="submission" date="2016-04" db="EMBL/GenBank/DDBJ databases">
        <authorList>
            <person name="Evans L.H."/>
            <person name="Alamgir A."/>
            <person name="Owens N."/>
            <person name="Weber N.D."/>
            <person name="Virtaneva K."/>
            <person name="Barbian K."/>
            <person name="Babar A."/>
            <person name="Rosenke K."/>
        </authorList>
    </citation>
    <scope>NUCLEOTIDE SEQUENCE [LARGE SCALE GENOMIC DNA]</scope>
    <source>
        <strain evidence="17">CBS 101.48</strain>
    </source>
</reference>
<feature type="transmembrane region" description="Helical" evidence="14">
    <location>
        <begin position="554"/>
        <end position="576"/>
    </location>
</feature>
<dbReference type="GO" id="GO:0042592">
    <property type="term" value="P:homeostatic process"/>
    <property type="evidence" value="ECO:0007669"/>
    <property type="project" value="UniProtKB-ARBA"/>
</dbReference>
<dbReference type="Gene3D" id="1.20.1560.10">
    <property type="entry name" value="ABC transporter type 1, transmembrane domain"/>
    <property type="match status" value="2"/>
</dbReference>
<keyword evidence="6 14" id="KW-0812">Transmembrane</keyword>
<dbReference type="PANTHER" id="PTHR24223">
    <property type="entry name" value="ATP-BINDING CASSETTE SUB-FAMILY C"/>
    <property type="match status" value="1"/>
</dbReference>
<dbReference type="GO" id="GO:0140359">
    <property type="term" value="F:ABC-type transporter activity"/>
    <property type="evidence" value="ECO:0007669"/>
    <property type="project" value="InterPro"/>
</dbReference>
<feature type="transmembrane region" description="Helical" evidence="14">
    <location>
        <begin position="1005"/>
        <end position="1032"/>
    </location>
</feature>
<dbReference type="Gene3D" id="3.40.50.300">
    <property type="entry name" value="P-loop containing nucleotide triphosphate hydrolases"/>
    <property type="match status" value="2"/>
</dbReference>
<evidence type="ECO:0000256" key="10">
    <source>
        <dbReference type="ARBA" id="ARBA00022967"/>
    </source>
</evidence>
<organism evidence="17">
    <name type="scientific">Absidia glauca</name>
    <name type="common">Pin mould</name>
    <dbReference type="NCBI Taxonomy" id="4829"/>
    <lineage>
        <taxon>Eukaryota</taxon>
        <taxon>Fungi</taxon>
        <taxon>Fungi incertae sedis</taxon>
        <taxon>Mucoromycota</taxon>
        <taxon>Mucoromycotina</taxon>
        <taxon>Mucoromycetes</taxon>
        <taxon>Mucorales</taxon>
        <taxon>Cunninghamellaceae</taxon>
        <taxon>Absidia</taxon>
    </lineage>
</organism>
<protein>
    <submittedName>
        <fullName evidence="17">Uncharacterized protein</fullName>
    </submittedName>
</protein>
<keyword evidence="9" id="KW-0067">ATP-binding</keyword>
<evidence type="ECO:0000256" key="14">
    <source>
        <dbReference type="SAM" id="Phobius"/>
    </source>
</evidence>
<dbReference type="STRING" id="4829.A0A163MCT4"/>
<dbReference type="FunFam" id="3.40.50.300:FF:000450">
    <property type="entry name" value="ABC transporter C family member 2"/>
    <property type="match status" value="1"/>
</dbReference>
<keyword evidence="3" id="KW-0813">Transport</keyword>
<evidence type="ECO:0000256" key="2">
    <source>
        <dbReference type="ARBA" id="ARBA00009726"/>
    </source>
</evidence>
<feature type="compositionally biased region" description="Acidic residues" evidence="13">
    <location>
        <begin position="856"/>
        <end position="867"/>
    </location>
</feature>
<dbReference type="InterPro" id="IPR011527">
    <property type="entry name" value="ABC1_TM_dom"/>
</dbReference>
<dbReference type="PROSITE" id="PS00211">
    <property type="entry name" value="ABC_TRANSPORTER_1"/>
    <property type="match status" value="2"/>
</dbReference>
<dbReference type="InterPro" id="IPR027417">
    <property type="entry name" value="P-loop_NTPase"/>
</dbReference>
<keyword evidence="5" id="KW-0926">Vacuole</keyword>
<feature type="transmembrane region" description="Helical" evidence="14">
    <location>
        <begin position="182"/>
        <end position="202"/>
    </location>
</feature>
<evidence type="ECO:0000256" key="1">
    <source>
        <dbReference type="ARBA" id="ARBA00004128"/>
    </source>
</evidence>
<dbReference type="CDD" id="cd03244">
    <property type="entry name" value="ABCC_MRP_domain2"/>
    <property type="match status" value="1"/>
</dbReference>
<dbReference type="InterPro" id="IPR050173">
    <property type="entry name" value="ABC_transporter_C-like"/>
</dbReference>
<dbReference type="FunFam" id="1.20.1560.10:FF:000001">
    <property type="entry name" value="ATP-binding cassette subfamily C member 1"/>
    <property type="match status" value="1"/>
</dbReference>
<evidence type="ECO:0000256" key="5">
    <source>
        <dbReference type="ARBA" id="ARBA00022554"/>
    </source>
</evidence>
<evidence type="ECO:0000256" key="7">
    <source>
        <dbReference type="ARBA" id="ARBA00022737"/>
    </source>
</evidence>
<feature type="transmembrane region" description="Helical" evidence="14">
    <location>
        <begin position="524"/>
        <end position="548"/>
    </location>
</feature>
<feature type="region of interest" description="Disordered" evidence="13">
    <location>
        <begin position="851"/>
        <end position="872"/>
    </location>
</feature>
<name>A0A163MCT4_ABSGL</name>
<feature type="transmembrane region" description="Helical" evidence="14">
    <location>
        <begin position="439"/>
        <end position="457"/>
    </location>
</feature>
<comment type="similarity">
    <text evidence="2">Belongs to the ABC transporter superfamily. ABCC family. Conjugate transporter (TC 3.A.1.208) subfamily.</text>
</comment>
<sequence length="1534" mass="172195">MEESGQWLFKSLGNDSNTDPWNNLCPNDEGWGPFSTIRVPDFTPCFEESVVMLLPAAYLIVFGMARVWILSKRESLSSDMTYNWLYFAKMITLVSLLITTVASTWITASQTDSWVDNAPLLAKLLNVFVLICAIGLHQLENLRNQISSAVLLFYWLFVLVVDGVKLRTLLIMQQQTSDSVQFSLFVTSFALSLLIFVLECTARPKSQYVMLEESSLDCPEETSNIFSRLTFEWMTPLMRLGYEKPLTMDDLWDLKPDDQSAIVGEKFEKYWDIEMQKEHPSLLRALVYTLGGPFFLAALFKALQDVLQFTQPLLLRELMLWVTSYTTDSPDPAYRGILIAVGMFVTAVCQTMFLHQYFHRCFMTGMRLRAALVTAIYRKTLLLSNASRQQSTVGEIVNHMSVDAQRLMDLCTYLHIVWSGPLQIVIALVFLYGTMGPSIWAGVAVLLLTIPLNTYLAKKMRAYQKIQMGNKDSRVKLMNEILNGIRVIKLYAWESPFIDKISFIRNDLELAMLRKIGVLSAVQNFTWTSIPFLVSLFTFACFVVFSGQPLTSEIAFVSIALFGLLQFPLAVFPNVITSTIEASVSLFRIEGYLSSEELDPNAVTRENYKTQEDWTLDTPLLEIENGTFKWAKEDERAVLEDINLGIKKGDVTAVVGRVGSGKSSLMSAILGDTVKVNGKVTVRGSLAYVPQQPWVMNATVRENITFGHRFDPEFYDRVLDACSLKSDIEILAAGDQTEIGERGINLSGGQKARVSLARAIYARADIYLLDDPLSAVDAHVGRHIFDHVIGPDGILKNKTRLLVTHGISYLPKVDQVVMLRDGQIALNGSYDDLMGQRTELYALMTDFGNQAKDNGDDNDGEDTDETIDTNSVIGGDLDHATDIGRNEEEASLNRDTELVRRERLNSISSAMSVQTLRRASMVSLNYNKNKKNLMQDKERLITVEESAKGSVDSSVYKQYAKSCSAIGVAAVLIFQVLAQVSQVGANLWLKEWSNSNQQEQGNNNVWFYLGIYAVIGWSSTIFSVIQTLTLWVTCAIRSAKVLHAEMLDSVIRSPMSFFDTTPLGRILNRFSKDQHTVDEILPRTFGAYFRVLFSVVATIGIIAFSTPFFLVLIVPLGFIYIYVQRYYLATSRELKRLDSVGKSPVYSHFQETISGVSTVRAYEQQKRFTYENEMKLDDNQRAYFPSIACNRWLAVRLEFLGSIIIFGAAIFAVVGVLYGDKSYIDPGLVGLSVSYALSVTQALNWVIRAFCEIEVSVANECGIKKRVKEYIDLPREKYDSIRGVNPMWPEKGEIEFNEYATRYRAGLDLAIRNVSFKIAPREKIGVCGRTGSGKTSLTLSLFRIIEAAQGNITIDGIDISTLRLFDLRSRLTIIPQEPVLFFGTVRSNLDPFGTCDDAEIWQALQHAHLSDHVSKMEGKLNAAVLEGGDNFSVGQRQLICLARALLRHTSILVLDEATAAIDVETDAIIQETIREQFKHCTIITIAHRINTVMDSDRILVLEKGSILEFDTPQALLADKESSFYSMSKEAGLVE</sequence>
<feature type="domain" description="ABC transporter" evidence="15">
    <location>
        <begin position="621"/>
        <end position="846"/>
    </location>
</feature>
<dbReference type="InterPro" id="IPR056227">
    <property type="entry name" value="TMD0_ABC"/>
</dbReference>
<feature type="transmembrane region" description="Helical" evidence="14">
    <location>
        <begin position="337"/>
        <end position="358"/>
    </location>
</feature>
<evidence type="ECO:0000313" key="18">
    <source>
        <dbReference type="Proteomes" id="UP000078561"/>
    </source>
</evidence>
<keyword evidence="12 14" id="KW-0472">Membrane</keyword>
<dbReference type="SMART" id="SM00382">
    <property type="entry name" value="AAA"/>
    <property type="match status" value="2"/>
</dbReference>
<feature type="transmembrane region" description="Helical" evidence="14">
    <location>
        <begin position="90"/>
        <end position="108"/>
    </location>
</feature>
<feature type="transmembrane region" description="Helical" evidence="14">
    <location>
        <begin position="410"/>
        <end position="433"/>
    </location>
</feature>
<dbReference type="CDD" id="cd18595">
    <property type="entry name" value="ABC_6TM_MRP1_2_3_6_D1_like"/>
    <property type="match status" value="1"/>
</dbReference>
<dbReference type="SUPFAM" id="SSF90123">
    <property type="entry name" value="ABC transporter transmembrane region"/>
    <property type="match status" value="2"/>
</dbReference>
<dbReference type="InterPro" id="IPR017871">
    <property type="entry name" value="ABC_transporter-like_CS"/>
</dbReference>
<evidence type="ECO:0000256" key="12">
    <source>
        <dbReference type="ARBA" id="ARBA00023136"/>
    </source>
</evidence>
<dbReference type="CDD" id="cd18603">
    <property type="entry name" value="ABC_6TM_MRP1_2_3_6_D2_like"/>
    <property type="match status" value="1"/>
</dbReference>
<feature type="transmembrane region" description="Helical" evidence="14">
    <location>
        <begin position="285"/>
        <end position="303"/>
    </location>
</feature>
<evidence type="ECO:0000259" key="16">
    <source>
        <dbReference type="PROSITE" id="PS50929"/>
    </source>
</evidence>
<feature type="domain" description="ABC transmembrane type-1" evidence="16">
    <location>
        <begin position="295"/>
        <end position="581"/>
    </location>
</feature>
<proteinExistence type="inferred from homology"/>
<accession>A0A163MCT4</accession>
<dbReference type="Pfam" id="PF24357">
    <property type="entry name" value="TMD0_ABC"/>
    <property type="match status" value="1"/>
</dbReference>
<dbReference type="GO" id="GO:0000329">
    <property type="term" value="C:fungal-type vacuole membrane"/>
    <property type="evidence" value="ECO:0007669"/>
    <property type="project" value="UniProtKB-ARBA"/>
</dbReference>
<evidence type="ECO:0000256" key="6">
    <source>
        <dbReference type="ARBA" id="ARBA00022692"/>
    </source>
</evidence>
<dbReference type="Pfam" id="PF00005">
    <property type="entry name" value="ABC_tran"/>
    <property type="match status" value="2"/>
</dbReference>
<keyword evidence="7" id="KW-0677">Repeat</keyword>
<dbReference type="PROSITE" id="PS50929">
    <property type="entry name" value="ABC_TM1F"/>
    <property type="match status" value="2"/>
</dbReference>
<comment type="subcellular location">
    <subcellularLocation>
        <location evidence="1">Vacuole membrane</location>
        <topology evidence="1">Multi-pass membrane protein</topology>
    </subcellularLocation>
</comment>
<keyword evidence="8" id="KW-0547">Nucleotide-binding</keyword>
<dbReference type="PANTHER" id="PTHR24223:SF443">
    <property type="entry name" value="MULTIDRUG-RESISTANCE LIKE PROTEIN 1, ISOFORM I"/>
    <property type="match status" value="1"/>
</dbReference>
<feature type="transmembrane region" description="Helical" evidence="14">
    <location>
        <begin position="50"/>
        <end position="69"/>
    </location>
</feature>
<gene>
    <name evidence="17" type="primary">ABSGL_09401.1 scaffold 11253</name>
</gene>
<dbReference type="GO" id="GO:0005524">
    <property type="term" value="F:ATP binding"/>
    <property type="evidence" value="ECO:0007669"/>
    <property type="project" value="UniProtKB-KW"/>
</dbReference>
<dbReference type="GO" id="GO:0016887">
    <property type="term" value="F:ATP hydrolysis activity"/>
    <property type="evidence" value="ECO:0007669"/>
    <property type="project" value="InterPro"/>
</dbReference>
<dbReference type="InterPro" id="IPR036640">
    <property type="entry name" value="ABC1_TM_sf"/>
</dbReference>
<keyword evidence="10" id="KW-1278">Translocase</keyword>
<evidence type="ECO:0000256" key="8">
    <source>
        <dbReference type="ARBA" id="ARBA00022741"/>
    </source>
</evidence>
<dbReference type="SUPFAM" id="SSF52540">
    <property type="entry name" value="P-loop containing nucleoside triphosphate hydrolases"/>
    <property type="match status" value="2"/>
</dbReference>
<feature type="transmembrane region" description="Helical" evidence="14">
    <location>
        <begin position="1199"/>
        <end position="1219"/>
    </location>
</feature>
<evidence type="ECO:0000313" key="17">
    <source>
        <dbReference type="EMBL" id="SAM03559.1"/>
    </source>
</evidence>
<feature type="transmembrane region" description="Helical" evidence="14">
    <location>
        <begin position="120"/>
        <end position="139"/>
    </location>
</feature>
<dbReference type="FunCoup" id="A0A163MCT4">
    <property type="interactions" value="202"/>
</dbReference>
<feature type="domain" description="ABC transmembrane type-1" evidence="16">
    <location>
        <begin position="969"/>
        <end position="1254"/>
    </location>
</feature>
<dbReference type="EMBL" id="LT554210">
    <property type="protein sequence ID" value="SAM03559.1"/>
    <property type="molecule type" value="Genomic_DNA"/>
</dbReference>
<feature type="domain" description="ABC transporter" evidence="15">
    <location>
        <begin position="1294"/>
        <end position="1528"/>
    </location>
</feature>
<keyword evidence="11 14" id="KW-1133">Transmembrane helix</keyword>
<dbReference type="InterPro" id="IPR003439">
    <property type="entry name" value="ABC_transporter-like_ATP-bd"/>
</dbReference>
<dbReference type="FunFam" id="1.20.1560.10:FF:000020">
    <property type="entry name" value="ABC metal ion transporter"/>
    <property type="match status" value="1"/>
</dbReference>
<dbReference type="Proteomes" id="UP000078561">
    <property type="component" value="Unassembled WGS sequence"/>
</dbReference>
<evidence type="ECO:0000256" key="4">
    <source>
        <dbReference type="ARBA" id="ARBA00022553"/>
    </source>
</evidence>
<evidence type="ECO:0000256" key="13">
    <source>
        <dbReference type="SAM" id="MobiDB-lite"/>
    </source>
</evidence>
<dbReference type="InterPro" id="IPR003593">
    <property type="entry name" value="AAA+_ATPase"/>
</dbReference>
<dbReference type="InParanoid" id="A0A163MCT4"/>
<feature type="transmembrane region" description="Helical" evidence="14">
    <location>
        <begin position="1091"/>
        <end position="1123"/>
    </location>
</feature>
<evidence type="ECO:0000256" key="9">
    <source>
        <dbReference type="ARBA" id="ARBA00022840"/>
    </source>
</evidence>
<dbReference type="CDD" id="cd03250">
    <property type="entry name" value="ABCC_MRP_domain1"/>
    <property type="match status" value="1"/>
</dbReference>
<keyword evidence="18" id="KW-1185">Reference proteome</keyword>
<keyword evidence="4" id="KW-0597">Phosphoprotein</keyword>
<evidence type="ECO:0000259" key="15">
    <source>
        <dbReference type="PROSITE" id="PS50893"/>
    </source>
</evidence>
<dbReference type="Pfam" id="PF00664">
    <property type="entry name" value="ABC_membrane"/>
    <property type="match status" value="2"/>
</dbReference>
<dbReference type="FunFam" id="3.40.50.300:FF:000074">
    <property type="entry name" value="Multidrug resistance-associated protein 5 isoform 1"/>
    <property type="match status" value="1"/>
</dbReference>